<dbReference type="Proteomes" id="UP000805649">
    <property type="component" value="Unassembled WGS sequence"/>
</dbReference>
<reference evidence="1 2" key="1">
    <citation type="journal article" date="2020" name="Phytopathology">
        <title>Genome Sequence Resources of Colletotrichum truncatum, C. plurivorum, C. musicola, and C. sojae: Four Species Pathogenic to Soybean (Glycine max).</title>
        <authorList>
            <person name="Rogerio F."/>
            <person name="Boufleur T.R."/>
            <person name="Ciampi-Guillardi M."/>
            <person name="Sukno S.A."/>
            <person name="Thon M.R."/>
            <person name="Massola Junior N.S."/>
            <person name="Baroncelli R."/>
        </authorList>
    </citation>
    <scope>NUCLEOTIDE SEQUENCE [LARGE SCALE GENOMIC DNA]</scope>
    <source>
        <strain evidence="1 2">CMES1059</strain>
    </source>
</reference>
<organism evidence="1 2">
    <name type="scientific">Colletotrichum truncatum</name>
    <name type="common">Anthracnose fungus</name>
    <name type="synonym">Colletotrichum capsici</name>
    <dbReference type="NCBI Taxonomy" id="5467"/>
    <lineage>
        <taxon>Eukaryota</taxon>
        <taxon>Fungi</taxon>
        <taxon>Dikarya</taxon>
        <taxon>Ascomycota</taxon>
        <taxon>Pezizomycotina</taxon>
        <taxon>Sordariomycetes</taxon>
        <taxon>Hypocreomycetidae</taxon>
        <taxon>Glomerellales</taxon>
        <taxon>Glomerellaceae</taxon>
        <taxon>Colletotrichum</taxon>
        <taxon>Colletotrichum truncatum species complex</taxon>
    </lineage>
</organism>
<accession>A0ACC3YJQ0</accession>
<comment type="caution">
    <text evidence="1">The sequence shown here is derived from an EMBL/GenBank/DDBJ whole genome shotgun (WGS) entry which is preliminary data.</text>
</comment>
<name>A0ACC3YJQ0_COLTU</name>
<evidence type="ECO:0000313" key="2">
    <source>
        <dbReference type="Proteomes" id="UP000805649"/>
    </source>
</evidence>
<proteinExistence type="predicted"/>
<dbReference type="EMBL" id="VUJX02000009">
    <property type="protein sequence ID" value="KAL0932130.1"/>
    <property type="molecule type" value="Genomic_DNA"/>
</dbReference>
<keyword evidence="2" id="KW-1185">Reference proteome</keyword>
<gene>
    <name evidence="1" type="ORF">CTRU02_213083</name>
</gene>
<protein>
    <submittedName>
        <fullName evidence="1">Uncharacterized protein</fullName>
    </submittedName>
</protein>
<evidence type="ECO:0000313" key="1">
    <source>
        <dbReference type="EMBL" id="KAL0932130.1"/>
    </source>
</evidence>
<sequence>MSTNIDIELLPTIPSSWTAPTSCFASTLYYRVLLGGGYFSNLYGTPTPVLDGNTPIGDCFPPSFTIGIPYRTDGDCPTGYTRACATAGPLRSGKPISTVTCCPSVTSNAFSFMCRDHEYGCHGTGTVGAVWTGVITDIGISQPTEEPVTRTPFTNEGIEAWGIKFISVAPTTVAGSAGTTDPFLSTTSETATNSVLPTTRVDGGNNNSSAGLSSGAIAGVAIGAAVIVGILSVVAFLVYRRRKRRNNDNSYPATNGNENGPLANRTSEKYAYSNYPEGVNDERLHEAPPRPDQRQAWELQG</sequence>